<keyword evidence="1" id="KW-0472">Membrane</keyword>
<dbReference type="EMBL" id="CP023671">
    <property type="protein sequence ID" value="AYE33550.1"/>
    <property type="molecule type" value="Genomic_DNA"/>
</dbReference>
<proteinExistence type="predicted"/>
<dbReference type="RefSeq" id="WP_066677240.1">
    <property type="nucleotide sequence ID" value="NZ_CABMIZ010000024.1"/>
</dbReference>
<dbReference type="Pfam" id="PF11070">
    <property type="entry name" value="DUF2871"/>
    <property type="match status" value="1"/>
</dbReference>
<evidence type="ECO:0000313" key="3">
    <source>
        <dbReference type="EMBL" id="USS00107.1"/>
    </source>
</evidence>
<reference evidence="3" key="2">
    <citation type="submission" date="2022-06" db="EMBL/GenBank/DDBJ databases">
        <authorList>
            <person name="Holder M.E."/>
            <person name="Ajami N.J."/>
            <person name="Petrosino J.F."/>
        </authorList>
    </citation>
    <scope>NUCLEOTIDE SEQUENCE</scope>
    <source>
        <strain evidence="3">RMA 8861</strain>
    </source>
</reference>
<dbReference type="Proteomes" id="UP000280586">
    <property type="component" value="Chromosome"/>
</dbReference>
<dbReference type="InterPro" id="IPR021299">
    <property type="entry name" value="DUF2871"/>
</dbReference>
<evidence type="ECO:0000313" key="5">
    <source>
        <dbReference type="Proteomes" id="UP001055437"/>
    </source>
</evidence>
<organism evidence="2 4">
    <name type="scientific">Clostridium septicum</name>
    <dbReference type="NCBI Taxonomy" id="1504"/>
    <lineage>
        <taxon>Bacteria</taxon>
        <taxon>Bacillati</taxon>
        <taxon>Bacillota</taxon>
        <taxon>Clostridia</taxon>
        <taxon>Eubacteriales</taxon>
        <taxon>Clostridiaceae</taxon>
        <taxon>Clostridium</taxon>
    </lineage>
</organism>
<protein>
    <submittedName>
        <fullName evidence="2">DUF2871 domain-containing protein</fullName>
    </submittedName>
</protein>
<evidence type="ECO:0000256" key="1">
    <source>
        <dbReference type="SAM" id="Phobius"/>
    </source>
</evidence>
<dbReference type="Proteomes" id="UP001055437">
    <property type="component" value="Chromosome"/>
</dbReference>
<reference evidence="2 4" key="1">
    <citation type="submission" date="2017-09" db="EMBL/GenBank/DDBJ databases">
        <authorList>
            <person name="Thomas P."/>
            <person name="Seyboldt C."/>
        </authorList>
    </citation>
    <scope>NUCLEOTIDE SEQUENCE [LARGE SCALE GENOMIC DNA]</scope>
    <source>
        <strain evidence="2 4">DSM 7534</strain>
    </source>
</reference>
<keyword evidence="1" id="KW-1133">Transmembrane helix</keyword>
<dbReference type="OrthoDB" id="1644899at2"/>
<dbReference type="AlphaFoldDB" id="A0A9N7JJM5"/>
<dbReference type="EMBL" id="CP099799">
    <property type="protein sequence ID" value="USS00107.1"/>
    <property type="molecule type" value="Genomic_DNA"/>
</dbReference>
<evidence type="ECO:0000313" key="2">
    <source>
        <dbReference type="EMBL" id="AYE33550.1"/>
    </source>
</evidence>
<evidence type="ECO:0000313" key="4">
    <source>
        <dbReference type="Proteomes" id="UP000280586"/>
    </source>
</evidence>
<name>A0A9N7JJM5_CLOSE</name>
<keyword evidence="5" id="KW-1185">Reference proteome</keyword>
<keyword evidence="1" id="KW-0812">Transmembrane</keyword>
<dbReference type="GeneID" id="303559694"/>
<dbReference type="KEGG" id="csep:CP523_03235"/>
<feature type="transmembrane region" description="Helical" evidence="1">
    <location>
        <begin position="106"/>
        <end position="126"/>
    </location>
</feature>
<sequence length="133" mass="15081">MKKYLNLSTFYLILGLAFGVFYREFTKMNSFEGVTVLDGIHSHILILGFIFFLVILLLEKSFKISSVKSFNKWLIFYNVSFIYMIISLTIRGIMQVNGSDFAGLSHIAGLSHVMLGGALIWFIVIANKALRSE</sequence>
<feature type="transmembrane region" description="Helical" evidence="1">
    <location>
        <begin position="70"/>
        <end position="94"/>
    </location>
</feature>
<feature type="transmembrane region" description="Helical" evidence="1">
    <location>
        <begin position="39"/>
        <end position="58"/>
    </location>
</feature>
<gene>
    <name evidence="2" type="ORF">CP523_03235</name>
    <name evidence="3" type="ORF">NH397_11460</name>
</gene>
<accession>A0A9N7JJM5</accession>